<organism evidence="2 3">
    <name type="scientific">Alicyclobacillus sendaiensis PA2</name>
    <dbReference type="NCBI Taxonomy" id="3029425"/>
    <lineage>
        <taxon>Bacteria</taxon>
        <taxon>Bacillati</taxon>
        <taxon>Bacillota</taxon>
        <taxon>Bacilli</taxon>
        <taxon>Bacillales</taxon>
        <taxon>Alicyclobacillaceae</taxon>
        <taxon>Alicyclobacillus</taxon>
    </lineage>
</organism>
<gene>
    <name evidence="2" type="ORF">QID03_01775</name>
</gene>
<evidence type="ECO:0000256" key="1">
    <source>
        <dbReference type="SAM" id="SignalP"/>
    </source>
</evidence>
<evidence type="ECO:0000313" key="2">
    <source>
        <dbReference type="EMBL" id="MDI9258912.1"/>
    </source>
</evidence>
<evidence type="ECO:0008006" key="4">
    <source>
        <dbReference type="Google" id="ProtNLM"/>
    </source>
</evidence>
<accession>A0ABT6XV02</accession>
<sequence length="156" mass="17192">MTLRQRRIWVFVTLAAMGGLALAACPPLTADLVGRPASAARAETSSGRALPLLLERAPFDWEGRPVYVLTNRSSTVLQHIVIRSWEGDLLPVLSIGPRAPSSIPQRPLADPPYTLKPGWSLWFVGQEQPWPRYVVNWLDQGVNAYQVVSARLVSPA</sequence>
<dbReference type="PROSITE" id="PS51257">
    <property type="entry name" value="PROKAR_LIPOPROTEIN"/>
    <property type="match status" value="1"/>
</dbReference>
<feature type="chain" id="PRO_5047217020" description="Lipoprotein" evidence="1">
    <location>
        <begin position="24"/>
        <end position="156"/>
    </location>
</feature>
<dbReference type="EMBL" id="JASGCB010000002">
    <property type="protein sequence ID" value="MDI9258912.1"/>
    <property type="molecule type" value="Genomic_DNA"/>
</dbReference>
<comment type="caution">
    <text evidence="2">The sequence shown here is derived from an EMBL/GenBank/DDBJ whole genome shotgun (WGS) entry which is preliminary data.</text>
</comment>
<reference evidence="2 3" key="1">
    <citation type="submission" date="2023-04" db="EMBL/GenBank/DDBJ databases">
        <title>A. sendaiensis sub sp. chiapanensis a novel subspecie with specific adaptation in bacterial cell wall isolated from an active volcano.</title>
        <authorList>
            <person name="Alvarez Gutierrez P.E."/>
            <person name="Ortiz Cortes L.Y."/>
        </authorList>
    </citation>
    <scope>NUCLEOTIDE SEQUENCE [LARGE SCALE GENOMIC DNA]</scope>
    <source>
        <strain evidence="2 3">PA2</strain>
    </source>
</reference>
<feature type="signal peptide" evidence="1">
    <location>
        <begin position="1"/>
        <end position="23"/>
    </location>
</feature>
<keyword evidence="1" id="KW-0732">Signal</keyword>
<protein>
    <recommendedName>
        <fullName evidence="4">Lipoprotein</fullName>
    </recommendedName>
</protein>
<evidence type="ECO:0000313" key="3">
    <source>
        <dbReference type="Proteomes" id="UP001529245"/>
    </source>
</evidence>
<keyword evidence="3" id="KW-1185">Reference proteome</keyword>
<name>A0ABT6XV02_ALISE</name>
<proteinExistence type="predicted"/>
<dbReference type="Proteomes" id="UP001529245">
    <property type="component" value="Unassembled WGS sequence"/>
</dbReference>